<dbReference type="PROSITE" id="PS50309">
    <property type="entry name" value="DC"/>
    <property type="match status" value="2"/>
</dbReference>
<dbReference type="EMBL" id="UXSR01001114">
    <property type="protein sequence ID" value="VDD77935.1"/>
    <property type="molecule type" value="Genomic_DNA"/>
</dbReference>
<keyword evidence="6" id="KW-1185">Reference proteome</keyword>
<evidence type="ECO:0008006" key="7">
    <source>
        <dbReference type="Google" id="ProtNLM"/>
    </source>
</evidence>
<dbReference type="GO" id="GO:0035556">
    <property type="term" value="P:intracellular signal transduction"/>
    <property type="evidence" value="ECO:0007669"/>
    <property type="project" value="InterPro"/>
</dbReference>
<dbReference type="Gene3D" id="3.10.20.230">
    <property type="entry name" value="Doublecortin domain"/>
    <property type="match status" value="2"/>
</dbReference>
<comment type="caution">
    <text evidence="1">Lacks conserved residue(s) required for the propagation of feature annotation.</text>
</comment>
<dbReference type="InterPro" id="IPR003533">
    <property type="entry name" value="Doublecortin_dom"/>
</dbReference>
<feature type="compositionally biased region" description="Basic and acidic residues" evidence="2">
    <location>
        <begin position="285"/>
        <end position="295"/>
    </location>
</feature>
<dbReference type="InterPro" id="IPR001024">
    <property type="entry name" value="PLAT/LH2_dom"/>
</dbReference>
<feature type="region of interest" description="Disordered" evidence="2">
    <location>
        <begin position="225"/>
        <end position="322"/>
    </location>
</feature>
<dbReference type="InterPro" id="IPR036392">
    <property type="entry name" value="PLAT/LH2_dom_sf"/>
</dbReference>
<evidence type="ECO:0000259" key="4">
    <source>
        <dbReference type="PROSITE" id="PS50309"/>
    </source>
</evidence>
<reference evidence="5 6" key="1">
    <citation type="submission" date="2018-10" db="EMBL/GenBank/DDBJ databases">
        <authorList>
            <consortium name="Pathogen Informatics"/>
        </authorList>
    </citation>
    <scope>NUCLEOTIDE SEQUENCE [LARGE SCALE GENOMIC DNA]</scope>
</reference>
<feature type="domain" description="Doublecortin" evidence="4">
    <location>
        <begin position="143"/>
        <end position="222"/>
    </location>
</feature>
<sequence>MEQEQSTHPKTVYFYPDGSSHGEGVRVVIQSNRFRNIEALLEFLTERLPEIPYGVRSIFSPRGRTRVQTITELNNGGHYIASDRRQRAKGIRLEERSILLPGWRAGRPPSGQKLLSYSLKLGAESATVVPCHSQPRSRRQTGKVIYVHQNGDAFHRHRVLLERRVRDNIGFVLQELSLQLCQPVHKLYTLEGHEVQTIDEIFEGPEEYVAVGLEKFRPLSKVQVDLSSKRHRPPERACVHHGPRTLRHRSARAGAQRDVHSGDEKEPHKPAAETPEGDPNCSASKRAEDDGDRRGASTKAGSGLRASRSMVQLPDKQSKRRVPGGNHWLVRITTGRRESRTRVEYVYACTANVFLTVQGTNGTSAPLLLAMYHNRGFRGSSFHDIAEARVAASRSAPVNRSEKPLFSPGCTDEFEVNLGHIGEIVKVRLSHDNSGDHPDLLISHLRMIRLDSIRSQNRTHKEDRPGNGELTSSASFNGLHADLPLTDLTFYFSSWLSRNLGDREVTKEVASRASLGLVLMEQRRQQELHRRSQMIAPVQAALEEPKFVLEEKQPLPNVQYCLRVKTGSQWNSGTKADVTVVLSGEFGASGPRQLWHGESAKTQPFRQDQVDEFRLQCVTLGRLSSLRVWLEQSSAKISDTWYLEWIQVIEEDAPHTTTLSPPSTSVVRQPPTLFYCGQWLESDLSTNDVELTPSVQPIERLLGLNEESDFGFPEKIAKLWNSMAWKFKHGMEISFYSLETGEPFRVLESGEICLAKSKGGASNGKFNFARLALKRKLQMQFN</sequence>
<evidence type="ECO:0000256" key="2">
    <source>
        <dbReference type="SAM" id="MobiDB-lite"/>
    </source>
</evidence>
<dbReference type="InterPro" id="IPR052970">
    <property type="entry name" value="Inner_ear_hair_cell_LOXHD"/>
</dbReference>
<dbReference type="CDD" id="cd17070">
    <property type="entry name" value="DCX2_RP_like"/>
    <property type="match status" value="1"/>
</dbReference>
<dbReference type="PANTHER" id="PTHR45901:SF7">
    <property type="entry name" value="OXYGEN-REGULATED PROTEIN 1"/>
    <property type="match status" value="1"/>
</dbReference>
<dbReference type="Pfam" id="PF01477">
    <property type="entry name" value="PLAT"/>
    <property type="match status" value="1"/>
</dbReference>
<dbReference type="InterPro" id="IPR036572">
    <property type="entry name" value="Doublecortin_dom_sf"/>
</dbReference>
<protein>
    <recommendedName>
        <fullName evidence="7">Doublecortin domain-containing protein</fullName>
    </recommendedName>
</protein>
<dbReference type="STRING" id="53468.A0A0R3UAI9"/>
<feature type="domain" description="Doublecortin" evidence="4">
    <location>
        <begin position="10"/>
        <end position="85"/>
    </location>
</feature>
<dbReference type="SUPFAM" id="SSF49723">
    <property type="entry name" value="Lipase/lipooxygenase domain (PLAT/LH2 domain)"/>
    <property type="match status" value="2"/>
</dbReference>
<feature type="compositionally biased region" description="Basic and acidic residues" evidence="2">
    <location>
        <begin position="255"/>
        <end position="271"/>
    </location>
</feature>
<accession>A0A0R3UAI9</accession>
<gene>
    <name evidence="5" type="ORF">MCOS_LOCUS3938</name>
</gene>
<dbReference type="SMART" id="SM00537">
    <property type="entry name" value="DCX"/>
    <property type="match status" value="2"/>
</dbReference>
<dbReference type="AlphaFoldDB" id="A0A0R3UAI9"/>
<evidence type="ECO:0000256" key="1">
    <source>
        <dbReference type="PROSITE-ProRule" id="PRU00152"/>
    </source>
</evidence>
<dbReference type="PROSITE" id="PS50095">
    <property type="entry name" value="PLAT"/>
    <property type="match status" value="1"/>
</dbReference>
<dbReference type="Proteomes" id="UP000267029">
    <property type="component" value="Unassembled WGS sequence"/>
</dbReference>
<evidence type="ECO:0000259" key="3">
    <source>
        <dbReference type="PROSITE" id="PS50095"/>
    </source>
</evidence>
<evidence type="ECO:0000313" key="6">
    <source>
        <dbReference type="Proteomes" id="UP000267029"/>
    </source>
</evidence>
<feature type="domain" description="PLAT" evidence="3">
    <location>
        <begin position="558"/>
        <end position="694"/>
    </location>
</feature>
<dbReference type="Pfam" id="PF03607">
    <property type="entry name" value="DCX"/>
    <property type="match status" value="2"/>
</dbReference>
<proteinExistence type="predicted"/>
<evidence type="ECO:0000313" key="5">
    <source>
        <dbReference type="EMBL" id="VDD77935.1"/>
    </source>
</evidence>
<dbReference type="OrthoDB" id="1738954at2759"/>
<organism evidence="5 6">
    <name type="scientific">Mesocestoides corti</name>
    <name type="common">Flatworm</name>
    <dbReference type="NCBI Taxonomy" id="53468"/>
    <lineage>
        <taxon>Eukaryota</taxon>
        <taxon>Metazoa</taxon>
        <taxon>Spiralia</taxon>
        <taxon>Lophotrochozoa</taxon>
        <taxon>Platyhelminthes</taxon>
        <taxon>Cestoda</taxon>
        <taxon>Eucestoda</taxon>
        <taxon>Cyclophyllidea</taxon>
        <taxon>Mesocestoididae</taxon>
        <taxon>Mesocestoides</taxon>
    </lineage>
</organism>
<feature type="compositionally biased region" description="Basic residues" evidence="2">
    <location>
        <begin position="229"/>
        <end position="251"/>
    </location>
</feature>
<dbReference type="PANTHER" id="PTHR45901">
    <property type="entry name" value="PROTEIN CBG12474"/>
    <property type="match status" value="1"/>
</dbReference>
<name>A0A0R3UAI9_MESCO</name>
<dbReference type="Gene3D" id="2.60.60.20">
    <property type="entry name" value="PLAT/LH2 domain"/>
    <property type="match status" value="2"/>
</dbReference>
<dbReference type="SUPFAM" id="SSF89837">
    <property type="entry name" value="Doublecortin (DC)"/>
    <property type="match status" value="2"/>
</dbReference>